<dbReference type="Pfam" id="PF08240">
    <property type="entry name" value="ADH_N"/>
    <property type="match status" value="1"/>
</dbReference>
<dbReference type="EMBL" id="CH920243">
    <property type="protein sequence ID" value="EDV90418.1"/>
    <property type="molecule type" value="Genomic_DNA"/>
</dbReference>
<keyword evidence="4" id="KW-0862">Zinc</keyword>
<protein>
    <submittedName>
        <fullName evidence="7">GH23194</fullName>
    </submittedName>
</protein>
<dbReference type="InParanoid" id="B4K2Y0"/>
<dbReference type="eggNOG" id="KOG0024">
    <property type="taxonomic scope" value="Eukaryota"/>
</dbReference>
<dbReference type="InterPro" id="IPR036291">
    <property type="entry name" value="NAD(P)-bd_dom_sf"/>
</dbReference>
<name>B4K2Y0_DROGR</name>
<dbReference type="GO" id="GO:0006062">
    <property type="term" value="P:sorbitol catabolic process"/>
    <property type="evidence" value="ECO:0007669"/>
    <property type="project" value="TreeGrafter"/>
</dbReference>
<proteinExistence type="inferred from homology"/>
<dbReference type="SUPFAM" id="SSF50129">
    <property type="entry name" value="GroES-like"/>
    <property type="match status" value="1"/>
</dbReference>
<dbReference type="SUPFAM" id="SSF51735">
    <property type="entry name" value="NAD(P)-binding Rossmann-fold domains"/>
    <property type="match status" value="1"/>
</dbReference>
<gene>
    <name evidence="7" type="primary">Dgri\GH23194</name>
    <name evidence="7" type="ORF">Dgri_GH23194</name>
</gene>
<evidence type="ECO:0000259" key="6">
    <source>
        <dbReference type="Pfam" id="PF08240"/>
    </source>
</evidence>
<evidence type="ECO:0000313" key="7">
    <source>
        <dbReference type="EMBL" id="EDV90418.1"/>
    </source>
</evidence>
<dbReference type="InterPro" id="IPR013154">
    <property type="entry name" value="ADH-like_N"/>
</dbReference>
<accession>B4K2Y0</accession>
<keyword evidence="5" id="KW-0560">Oxidoreductase</keyword>
<dbReference type="AlphaFoldDB" id="B4K2Y0"/>
<dbReference type="GO" id="GO:0003939">
    <property type="term" value="F:L-iditol 2-dehydrogenase (NAD+) activity"/>
    <property type="evidence" value="ECO:0007669"/>
    <property type="project" value="TreeGrafter"/>
</dbReference>
<evidence type="ECO:0000313" key="8">
    <source>
        <dbReference type="Proteomes" id="UP000001070"/>
    </source>
</evidence>
<dbReference type="PANTHER" id="PTHR43161:SF9">
    <property type="entry name" value="SORBITOL DEHYDROGENASE"/>
    <property type="match status" value="1"/>
</dbReference>
<comment type="similarity">
    <text evidence="2">Belongs to the zinc-containing alcohol dehydrogenase family.</text>
</comment>
<dbReference type="STRING" id="7222.B4K2Y0"/>
<dbReference type="Gene3D" id="3.90.180.10">
    <property type="entry name" value="Medium-chain alcohol dehydrogenases, catalytic domain"/>
    <property type="match status" value="1"/>
</dbReference>
<keyword evidence="3" id="KW-0479">Metal-binding</keyword>
<dbReference type="PANTHER" id="PTHR43161">
    <property type="entry name" value="SORBITOL DEHYDROGENASE"/>
    <property type="match status" value="1"/>
</dbReference>
<evidence type="ECO:0000256" key="1">
    <source>
        <dbReference type="ARBA" id="ARBA00001947"/>
    </source>
</evidence>
<dbReference type="HOGENOM" id="CLU_026673_11_5_1"/>
<dbReference type="Proteomes" id="UP000001070">
    <property type="component" value="Unassembled WGS sequence"/>
</dbReference>
<dbReference type="Gene3D" id="3.40.50.720">
    <property type="entry name" value="NAD(P)-binding Rossmann-like Domain"/>
    <property type="match status" value="1"/>
</dbReference>
<evidence type="ECO:0000256" key="2">
    <source>
        <dbReference type="ARBA" id="ARBA00008072"/>
    </source>
</evidence>
<comment type="cofactor">
    <cofactor evidence="1">
        <name>Zn(2+)</name>
        <dbReference type="ChEBI" id="CHEBI:29105"/>
    </cofactor>
</comment>
<keyword evidence="8" id="KW-1185">Reference proteome</keyword>
<feature type="domain" description="Alcohol dehydrogenase-like N-terminal" evidence="6">
    <location>
        <begin position="1"/>
        <end position="74"/>
    </location>
</feature>
<dbReference type="OrthoDB" id="3941538at2759"/>
<evidence type="ECO:0000256" key="3">
    <source>
        <dbReference type="ARBA" id="ARBA00022723"/>
    </source>
</evidence>
<dbReference type="PhylomeDB" id="B4K2Y0"/>
<organism evidence="8">
    <name type="scientific">Drosophila grimshawi</name>
    <name type="common">Hawaiian fruit fly</name>
    <name type="synonym">Idiomyia grimshawi</name>
    <dbReference type="NCBI Taxonomy" id="7222"/>
    <lineage>
        <taxon>Eukaryota</taxon>
        <taxon>Metazoa</taxon>
        <taxon>Ecdysozoa</taxon>
        <taxon>Arthropoda</taxon>
        <taxon>Hexapoda</taxon>
        <taxon>Insecta</taxon>
        <taxon>Pterygota</taxon>
        <taxon>Neoptera</taxon>
        <taxon>Endopterygota</taxon>
        <taxon>Diptera</taxon>
        <taxon>Brachycera</taxon>
        <taxon>Muscomorpha</taxon>
        <taxon>Ephydroidea</taxon>
        <taxon>Drosophilidae</taxon>
        <taxon>Drosophila</taxon>
        <taxon>Hawaiian Drosophila</taxon>
    </lineage>
</organism>
<evidence type="ECO:0000256" key="4">
    <source>
        <dbReference type="ARBA" id="ARBA00022833"/>
    </source>
</evidence>
<dbReference type="InterPro" id="IPR011032">
    <property type="entry name" value="GroES-like_sf"/>
</dbReference>
<reference evidence="7 8" key="1">
    <citation type="journal article" date="2007" name="Nature">
        <title>Evolution of genes and genomes on the Drosophila phylogeny.</title>
        <authorList>
            <consortium name="Drosophila 12 Genomes Consortium"/>
            <person name="Clark A.G."/>
            <person name="Eisen M.B."/>
            <person name="Smith D.R."/>
            <person name="Bergman C.M."/>
            <person name="Oliver B."/>
            <person name="Markow T.A."/>
            <person name="Kaufman T.C."/>
            <person name="Kellis M."/>
            <person name="Gelbart W."/>
            <person name="Iyer V.N."/>
            <person name="Pollard D.A."/>
            <person name="Sackton T.B."/>
            <person name="Larracuente A.M."/>
            <person name="Singh N.D."/>
            <person name="Abad J.P."/>
            <person name="Abt D.N."/>
            <person name="Adryan B."/>
            <person name="Aguade M."/>
            <person name="Akashi H."/>
            <person name="Anderson W.W."/>
            <person name="Aquadro C.F."/>
            <person name="Ardell D.H."/>
            <person name="Arguello R."/>
            <person name="Artieri C.G."/>
            <person name="Barbash D.A."/>
            <person name="Barker D."/>
            <person name="Barsanti P."/>
            <person name="Batterham P."/>
            <person name="Batzoglou S."/>
            <person name="Begun D."/>
            <person name="Bhutkar A."/>
            <person name="Blanco E."/>
            <person name="Bosak S.A."/>
            <person name="Bradley R.K."/>
            <person name="Brand A.D."/>
            <person name="Brent M.R."/>
            <person name="Brooks A.N."/>
            <person name="Brown R.H."/>
            <person name="Butlin R.K."/>
            <person name="Caggese C."/>
            <person name="Calvi B.R."/>
            <person name="Bernardo de Carvalho A."/>
            <person name="Caspi A."/>
            <person name="Castrezana S."/>
            <person name="Celniker S.E."/>
            <person name="Chang J.L."/>
            <person name="Chapple C."/>
            <person name="Chatterji S."/>
            <person name="Chinwalla A."/>
            <person name="Civetta A."/>
            <person name="Clifton S.W."/>
            <person name="Comeron J.M."/>
            <person name="Costello J.C."/>
            <person name="Coyne J.A."/>
            <person name="Daub J."/>
            <person name="David R.G."/>
            <person name="Delcher A.L."/>
            <person name="Delehaunty K."/>
            <person name="Do C.B."/>
            <person name="Ebling H."/>
            <person name="Edwards K."/>
            <person name="Eickbush T."/>
            <person name="Evans J.D."/>
            <person name="Filipski A."/>
            <person name="Findeiss S."/>
            <person name="Freyhult E."/>
            <person name="Fulton L."/>
            <person name="Fulton R."/>
            <person name="Garcia A.C."/>
            <person name="Gardiner A."/>
            <person name="Garfield D.A."/>
            <person name="Garvin B.E."/>
            <person name="Gibson G."/>
            <person name="Gilbert D."/>
            <person name="Gnerre S."/>
            <person name="Godfrey J."/>
            <person name="Good R."/>
            <person name="Gotea V."/>
            <person name="Gravely B."/>
            <person name="Greenberg A.J."/>
            <person name="Griffiths-Jones S."/>
            <person name="Gross S."/>
            <person name="Guigo R."/>
            <person name="Gustafson E.A."/>
            <person name="Haerty W."/>
            <person name="Hahn M.W."/>
            <person name="Halligan D.L."/>
            <person name="Halpern A.L."/>
            <person name="Halter G.M."/>
            <person name="Han M.V."/>
            <person name="Heger A."/>
            <person name="Hillier L."/>
            <person name="Hinrichs A.S."/>
            <person name="Holmes I."/>
            <person name="Hoskins R.A."/>
            <person name="Hubisz M.J."/>
            <person name="Hultmark D."/>
            <person name="Huntley M.A."/>
            <person name="Jaffe D.B."/>
            <person name="Jagadeeshan S."/>
            <person name="Jeck W.R."/>
            <person name="Johnson J."/>
            <person name="Jones C.D."/>
            <person name="Jordan W.C."/>
            <person name="Karpen G.H."/>
            <person name="Kataoka E."/>
            <person name="Keightley P.D."/>
            <person name="Kheradpour P."/>
            <person name="Kirkness E.F."/>
            <person name="Koerich L.B."/>
            <person name="Kristiansen K."/>
            <person name="Kudrna D."/>
            <person name="Kulathinal R.J."/>
            <person name="Kumar S."/>
            <person name="Kwok R."/>
            <person name="Lander E."/>
            <person name="Langley C.H."/>
            <person name="Lapoint R."/>
            <person name="Lazzaro B.P."/>
            <person name="Lee S.J."/>
            <person name="Levesque L."/>
            <person name="Li R."/>
            <person name="Lin C.F."/>
            <person name="Lin M.F."/>
            <person name="Lindblad-Toh K."/>
            <person name="Llopart A."/>
            <person name="Long M."/>
            <person name="Low L."/>
            <person name="Lozovsky E."/>
            <person name="Lu J."/>
            <person name="Luo M."/>
            <person name="Machado C.A."/>
            <person name="Makalowski W."/>
            <person name="Marzo M."/>
            <person name="Matsuda M."/>
            <person name="Matzkin L."/>
            <person name="McAllister B."/>
            <person name="McBride C.S."/>
            <person name="McKernan B."/>
            <person name="McKernan K."/>
            <person name="Mendez-Lago M."/>
            <person name="Minx P."/>
            <person name="Mollenhauer M.U."/>
            <person name="Montooth K."/>
            <person name="Mount S.M."/>
            <person name="Mu X."/>
            <person name="Myers E."/>
            <person name="Negre B."/>
            <person name="Newfeld S."/>
            <person name="Nielsen R."/>
            <person name="Noor M.A."/>
            <person name="O'Grady P."/>
            <person name="Pachter L."/>
            <person name="Papaceit M."/>
            <person name="Parisi M.J."/>
            <person name="Parisi M."/>
            <person name="Parts L."/>
            <person name="Pedersen J.S."/>
            <person name="Pesole G."/>
            <person name="Phillippy A.M."/>
            <person name="Ponting C.P."/>
            <person name="Pop M."/>
            <person name="Porcelli D."/>
            <person name="Powell J.R."/>
            <person name="Prohaska S."/>
            <person name="Pruitt K."/>
            <person name="Puig M."/>
            <person name="Quesneville H."/>
            <person name="Ram K.R."/>
            <person name="Rand D."/>
            <person name="Rasmussen M.D."/>
            <person name="Reed L.K."/>
            <person name="Reenan R."/>
            <person name="Reily A."/>
            <person name="Remington K.A."/>
            <person name="Rieger T.T."/>
            <person name="Ritchie M.G."/>
            <person name="Robin C."/>
            <person name="Rogers Y.H."/>
            <person name="Rohde C."/>
            <person name="Rozas J."/>
            <person name="Rubenfield M.J."/>
            <person name="Ruiz A."/>
            <person name="Russo S."/>
            <person name="Salzberg S.L."/>
            <person name="Sanchez-Gracia A."/>
            <person name="Saranga D.J."/>
            <person name="Sato H."/>
            <person name="Schaeffer S.W."/>
            <person name="Schatz M.C."/>
            <person name="Schlenke T."/>
            <person name="Schwartz R."/>
            <person name="Segarra C."/>
            <person name="Singh R.S."/>
            <person name="Sirot L."/>
            <person name="Sirota M."/>
            <person name="Sisneros N.B."/>
            <person name="Smith C.D."/>
            <person name="Smith T.F."/>
            <person name="Spieth J."/>
            <person name="Stage D.E."/>
            <person name="Stark A."/>
            <person name="Stephan W."/>
            <person name="Strausberg R.L."/>
            <person name="Strempel S."/>
            <person name="Sturgill D."/>
            <person name="Sutton G."/>
            <person name="Sutton G.G."/>
            <person name="Tao W."/>
            <person name="Teichmann S."/>
            <person name="Tobari Y.N."/>
            <person name="Tomimura Y."/>
            <person name="Tsolas J.M."/>
            <person name="Valente V.L."/>
            <person name="Venter E."/>
            <person name="Venter J.C."/>
            <person name="Vicario S."/>
            <person name="Vieira F.G."/>
            <person name="Vilella A.J."/>
            <person name="Villasante A."/>
            <person name="Walenz B."/>
            <person name="Wang J."/>
            <person name="Wasserman M."/>
            <person name="Watts T."/>
            <person name="Wilson D."/>
            <person name="Wilson R.K."/>
            <person name="Wing R.A."/>
            <person name="Wolfner M.F."/>
            <person name="Wong A."/>
            <person name="Wong G.K."/>
            <person name="Wu C.I."/>
            <person name="Wu G."/>
            <person name="Yamamoto D."/>
            <person name="Yang H.P."/>
            <person name="Yang S.P."/>
            <person name="Yorke J.A."/>
            <person name="Yoshida K."/>
            <person name="Zdobnov E."/>
            <person name="Zhang P."/>
            <person name="Zhang Y."/>
            <person name="Zimin A.V."/>
            <person name="Baldwin J."/>
            <person name="Abdouelleil A."/>
            <person name="Abdulkadir J."/>
            <person name="Abebe A."/>
            <person name="Abera B."/>
            <person name="Abreu J."/>
            <person name="Acer S.C."/>
            <person name="Aftuck L."/>
            <person name="Alexander A."/>
            <person name="An P."/>
            <person name="Anderson E."/>
            <person name="Anderson S."/>
            <person name="Arachi H."/>
            <person name="Azer M."/>
            <person name="Bachantsang P."/>
            <person name="Barry A."/>
            <person name="Bayul T."/>
            <person name="Berlin A."/>
            <person name="Bessette D."/>
            <person name="Bloom T."/>
            <person name="Blye J."/>
            <person name="Boguslavskiy L."/>
            <person name="Bonnet C."/>
            <person name="Boukhgalter B."/>
            <person name="Bourzgui I."/>
            <person name="Brown A."/>
            <person name="Cahill P."/>
            <person name="Channer S."/>
            <person name="Cheshatsang Y."/>
            <person name="Chuda L."/>
            <person name="Citroen M."/>
            <person name="Collymore A."/>
            <person name="Cooke P."/>
            <person name="Costello M."/>
            <person name="D'Aco K."/>
            <person name="Daza R."/>
            <person name="De Haan G."/>
            <person name="DeGray S."/>
            <person name="DeMaso C."/>
            <person name="Dhargay N."/>
            <person name="Dooley K."/>
            <person name="Dooley E."/>
            <person name="Doricent M."/>
            <person name="Dorje P."/>
            <person name="Dorjee K."/>
            <person name="Dupes A."/>
            <person name="Elong R."/>
            <person name="Falk J."/>
            <person name="Farina A."/>
            <person name="Faro S."/>
            <person name="Ferguson D."/>
            <person name="Fisher S."/>
            <person name="Foley C.D."/>
            <person name="Franke A."/>
            <person name="Friedrich D."/>
            <person name="Gadbois L."/>
            <person name="Gearin G."/>
            <person name="Gearin C.R."/>
            <person name="Giannoukos G."/>
            <person name="Goode T."/>
            <person name="Graham J."/>
            <person name="Grandbois E."/>
            <person name="Grewal S."/>
            <person name="Gyaltsen K."/>
            <person name="Hafez N."/>
            <person name="Hagos B."/>
            <person name="Hall J."/>
            <person name="Henson C."/>
            <person name="Hollinger A."/>
            <person name="Honan T."/>
            <person name="Huard M.D."/>
            <person name="Hughes L."/>
            <person name="Hurhula B."/>
            <person name="Husby M.E."/>
            <person name="Kamat A."/>
            <person name="Kanga B."/>
            <person name="Kashin S."/>
            <person name="Khazanovich D."/>
            <person name="Kisner P."/>
            <person name="Lance K."/>
            <person name="Lara M."/>
            <person name="Lee W."/>
            <person name="Lennon N."/>
            <person name="Letendre F."/>
            <person name="LeVine R."/>
            <person name="Lipovsky A."/>
            <person name="Liu X."/>
            <person name="Liu J."/>
            <person name="Liu S."/>
            <person name="Lokyitsang T."/>
            <person name="Lokyitsang Y."/>
            <person name="Lubonja R."/>
            <person name="Lui A."/>
            <person name="MacDonald P."/>
            <person name="Magnisalis V."/>
            <person name="Maru K."/>
            <person name="Matthews C."/>
            <person name="McCusker W."/>
            <person name="McDonough S."/>
            <person name="Mehta T."/>
            <person name="Meldrim J."/>
            <person name="Meneus L."/>
            <person name="Mihai O."/>
            <person name="Mihalev A."/>
            <person name="Mihova T."/>
            <person name="Mittelman R."/>
            <person name="Mlenga V."/>
            <person name="Montmayeur A."/>
            <person name="Mulrain L."/>
            <person name="Navidi A."/>
            <person name="Naylor J."/>
            <person name="Negash T."/>
            <person name="Nguyen T."/>
            <person name="Nguyen N."/>
            <person name="Nicol R."/>
            <person name="Norbu C."/>
            <person name="Norbu N."/>
            <person name="Novod N."/>
            <person name="O'Neill B."/>
            <person name="Osman S."/>
            <person name="Markiewicz E."/>
            <person name="Oyono O.L."/>
            <person name="Patti C."/>
            <person name="Phunkhang P."/>
            <person name="Pierre F."/>
            <person name="Priest M."/>
            <person name="Raghuraman S."/>
            <person name="Rege F."/>
            <person name="Reyes R."/>
            <person name="Rise C."/>
            <person name="Rogov P."/>
            <person name="Ross K."/>
            <person name="Ryan E."/>
            <person name="Settipalli S."/>
            <person name="Shea T."/>
            <person name="Sherpa N."/>
            <person name="Shi L."/>
            <person name="Shih D."/>
            <person name="Sparrow T."/>
            <person name="Spaulding J."/>
            <person name="Stalker J."/>
            <person name="Stange-Thomann N."/>
            <person name="Stavropoulos S."/>
            <person name="Stone C."/>
            <person name="Strader C."/>
            <person name="Tesfaye S."/>
            <person name="Thomson T."/>
            <person name="Thoulutsang Y."/>
            <person name="Thoulutsang D."/>
            <person name="Topham K."/>
            <person name="Topping I."/>
            <person name="Tsamla T."/>
            <person name="Vassiliev H."/>
            <person name="Vo A."/>
            <person name="Wangchuk T."/>
            <person name="Wangdi T."/>
            <person name="Weiand M."/>
            <person name="Wilkinson J."/>
            <person name="Wilson A."/>
            <person name="Yadav S."/>
            <person name="Young G."/>
            <person name="Yu Q."/>
            <person name="Zembek L."/>
            <person name="Zhong D."/>
            <person name="Zimmer A."/>
            <person name="Zwirko Z."/>
            <person name="Jaffe D.B."/>
            <person name="Alvarez P."/>
            <person name="Brockman W."/>
            <person name="Butler J."/>
            <person name="Chin C."/>
            <person name="Gnerre S."/>
            <person name="Grabherr M."/>
            <person name="Kleber M."/>
            <person name="Mauceli E."/>
            <person name="MacCallum I."/>
        </authorList>
    </citation>
    <scope>NUCLEOTIDE SEQUENCE [LARGE SCALE GENOMIC DNA]</scope>
    <source>
        <strain evidence="8">Tucson 15287-2541.00</strain>
    </source>
</reference>
<sequence length="233" mass="25079">MTLGHDATGYVDRVGSSVHHLHVGDRVVMESALSCGICDYCKRGLYNICADLIYNGFLASYQTHPADLCHRLPDSIGMDEGTLAQTLAMGCQACFKADISPTSNVLIIGTTPTAVSAAMCAMAIGAKKVTIAGTMDSALEMIDRELGYHTIHYDANALFGEVLEAVYCKFQEWPNCAINCAITPMTMNLAVMALQPCSVCVLAECESECASFNALDILMKNIRLVPSFRSANM</sequence>
<evidence type="ECO:0000256" key="5">
    <source>
        <dbReference type="ARBA" id="ARBA00023002"/>
    </source>
</evidence>
<dbReference type="GO" id="GO:0046872">
    <property type="term" value="F:metal ion binding"/>
    <property type="evidence" value="ECO:0007669"/>
    <property type="project" value="UniProtKB-KW"/>
</dbReference>